<feature type="domain" description="RING-type" evidence="11">
    <location>
        <begin position="47"/>
        <end position="96"/>
    </location>
</feature>
<evidence type="ECO:0000256" key="6">
    <source>
        <dbReference type="ARBA" id="ARBA00022833"/>
    </source>
</evidence>
<reference evidence="13 14" key="1">
    <citation type="submission" date="2016-01" db="EMBL/GenBank/DDBJ databases">
        <title>Genome sequence of the yeast Holleya sinecauda.</title>
        <authorList>
            <person name="Dietrich F.S."/>
        </authorList>
    </citation>
    <scope>NUCLEOTIDE SEQUENCE [LARGE SCALE GENOMIC DNA]</scope>
    <source>
        <strain evidence="13 14">ATCC 58844</strain>
    </source>
</reference>
<dbReference type="SUPFAM" id="SSF57850">
    <property type="entry name" value="RING/U-box"/>
    <property type="match status" value="1"/>
</dbReference>
<dbReference type="SMART" id="SM00393">
    <property type="entry name" value="R3H"/>
    <property type="match status" value="1"/>
</dbReference>
<dbReference type="PROSITE" id="PS50089">
    <property type="entry name" value="ZF_RING_2"/>
    <property type="match status" value="1"/>
</dbReference>
<dbReference type="CDD" id="cd06006">
    <property type="entry name" value="R3H_unknown_2"/>
    <property type="match status" value="1"/>
</dbReference>
<dbReference type="SUPFAM" id="SSF82708">
    <property type="entry name" value="R3H domain"/>
    <property type="match status" value="1"/>
</dbReference>
<dbReference type="GeneID" id="28723771"/>
<dbReference type="Pfam" id="PF01424">
    <property type="entry name" value="R3H"/>
    <property type="match status" value="1"/>
</dbReference>
<organism evidence="13 14">
    <name type="scientific">Eremothecium sinecaudum</name>
    <dbReference type="NCBI Taxonomy" id="45286"/>
    <lineage>
        <taxon>Eukaryota</taxon>
        <taxon>Fungi</taxon>
        <taxon>Dikarya</taxon>
        <taxon>Ascomycota</taxon>
        <taxon>Saccharomycotina</taxon>
        <taxon>Saccharomycetes</taxon>
        <taxon>Saccharomycetales</taxon>
        <taxon>Saccharomycetaceae</taxon>
        <taxon>Eremothecium</taxon>
    </lineage>
</organism>
<keyword evidence="14" id="KW-1185">Reference proteome</keyword>
<name>A0A109UZL8_9SACH</name>
<feature type="domain" description="R3H" evidence="12">
    <location>
        <begin position="695"/>
        <end position="758"/>
    </location>
</feature>
<evidence type="ECO:0000256" key="3">
    <source>
        <dbReference type="ARBA" id="ARBA00022723"/>
    </source>
</evidence>
<evidence type="ECO:0000313" key="13">
    <source>
        <dbReference type="EMBL" id="AMD20523.1"/>
    </source>
</evidence>
<dbReference type="EMBL" id="CP014244">
    <property type="protein sequence ID" value="AMD20523.1"/>
    <property type="molecule type" value="Genomic_DNA"/>
</dbReference>
<dbReference type="PANTHER" id="PTHR12360">
    <property type="entry name" value="NUCLEAR TRANSCRIPTION FACTOR, X-BOX BINDING 1 NFX1"/>
    <property type="match status" value="1"/>
</dbReference>
<dbReference type="GO" id="GO:0000981">
    <property type="term" value="F:DNA-binding transcription factor activity, RNA polymerase II-specific"/>
    <property type="evidence" value="ECO:0007669"/>
    <property type="project" value="TreeGrafter"/>
</dbReference>
<evidence type="ECO:0000313" key="14">
    <source>
        <dbReference type="Proteomes" id="UP000243052"/>
    </source>
</evidence>
<evidence type="ECO:0000259" key="11">
    <source>
        <dbReference type="PROSITE" id="PS50089"/>
    </source>
</evidence>
<keyword evidence="7" id="KW-0805">Transcription regulation</keyword>
<dbReference type="InterPro" id="IPR034077">
    <property type="entry name" value="R3H_FAP1"/>
</dbReference>
<accession>A0A109UZL8</accession>
<dbReference type="InterPro" id="IPR000967">
    <property type="entry name" value="Znf_NFX1"/>
</dbReference>
<dbReference type="RefSeq" id="XP_017987519.1">
    <property type="nucleotide sequence ID" value="XM_018131903.1"/>
</dbReference>
<dbReference type="GO" id="GO:0005634">
    <property type="term" value="C:nucleus"/>
    <property type="evidence" value="ECO:0007669"/>
    <property type="project" value="UniProtKB-SubCell"/>
</dbReference>
<keyword evidence="3" id="KW-0479">Metal-binding</keyword>
<evidence type="ECO:0000256" key="2">
    <source>
        <dbReference type="ARBA" id="ARBA00007269"/>
    </source>
</evidence>
<dbReference type="CDD" id="cd06008">
    <property type="entry name" value="NF-X1-zinc-finger"/>
    <property type="match status" value="3"/>
</dbReference>
<keyword evidence="6" id="KW-0862">Zinc</keyword>
<dbReference type="InterPro" id="IPR001374">
    <property type="entry name" value="R3H_dom"/>
</dbReference>
<evidence type="ECO:0000256" key="9">
    <source>
        <dbReference type="ARBA" id="ARBA00023242"/>
    </source>
</evidence>
<protein>
    <submittedName>
        <fullName evidence="13">HDL221Cp</fullName>
    </submittedName>
</protein>
<dbReference type="OrthoDB" id="6512771at2759"/>
<comment type="subcellular location">
    <subcellularLocation>
        <location evidence="1">Nucleus</location>
    </subcellularLocation>
</comment>
<gene>
    <name evidence="13" type="ORF">AW171_hschr42418</name>
</gene>
<dbReference type="Gene3D" id="3.30.1370.50">
    <property type="entry name" value="R3H-like domain"/>
    <property type="match status" value="1"/>
</dbReference>
<dbReference type="PROSITE" id="PS51061">
    <property type="entry name" value="R3H"/>
    <property type="match status" value="1"/>
</dbReference>
<dbReference type="InterPro" id="IPR001841">
    <property type="entry name" value="Znf_RING"/>
</dbReference>
<evidence type="ECO:0000256" key="4">
    <source>
        <dbReference type="ARBA" id="ARBA00022737"/>
    </source>
</evidence>
<dbReference type="InterPro" id="IPR036867">
    <property type="entry name" value="R3H_dom_sf"/>
</dbReference>
<evidence type="ECO:0000256" key="8">
    <source>
        <dbReference type="ARBA" id="ARBA00023163"/>
    </source>
</evidence>
<dbReference type="AlphaFoldDB" id="A0A109UZL8"/>
<evidence type="ECO:0000256" key="1">
    <source>
        <dbReference type="ARBA" id="ARBA00004123"/>
    </source>
</evidence>
<dbReference type="PANTHER" id="PTHR12360:SF12">
    <property type="entry name" value="TRANSCRIPTIONAL REPRESSOR NF-X1"/>
    <property type="match status" value="1"/>
</dbReference>
<dbReference type="GO" id="GO:0000122">
    <property type="term" value="P:negative regulation of transcription by RNA polymerase II"/>
    <property type="evidence" value="ECO:0007669"/>
    <property type="project" value="TreeGrafter"/>
</dbReference>
<evidence type="ECO:0000256" key="5">
    <source>
        <dbReference type="ARBA" id="ARBA00022771"/>
    </source>
</evidence>
<keyword evidence="4" id="KW-0677">Repeat</keyword>
<dbReference type="InterPro" id="IPR034078">
    <property type="entry name" value="NFX1_fam"/>
</dbReference>
<proteinExistence type="inferred from homology"/>
<evidence type="ECO:0000256" key="7">
    <source>
        <dbReference type="ARBA" id="ARBA00023015"/>
    </source>
</evidence>
<keyword evidence="5 10" id="KW-0863">Zinc-finger</keyword>
<evidence type="ECO:0000256" key="10">
    <source>
        <dbReference type="PROSITE-ProRule" id="PRU00175"/>
    </source>
</evidence>
<keyword evidence="9" id="KW-0539">Nucleus</keyword>
<evidence type="ECO:0000259" key="12">
    <source>
        <dbReference type="PROSITE" id="PS51061"/>
    </source>
</evidence>
<dbReference type="STRING" id="45286.A0A109UZL8"/>
<dbReference type="Proteomes" id="UP000243052">
    <property type="component" value="Chromosome iv"/>
</dbReference>
<keyword evidence="8" id="KW-0804">Transcription</keyword>
<dbReference type="Pfam" id="PF01422">
    <property type="entry name" value="zf-NF-X1"/>
    <property type="match status" value="5"/>
</dbReference>
<dbReference type="SMART" id="SM00438">
    <property type="entry name" value="ZnF_NFX"/>
    <property type="match status" value="7"/>
</dbReference>
<dbReference type="GO" id="GO:0000977">
    <property type="term" value="F:RNA polymerase II transcription regulatory region sequence-specific DNA binding"/>
    <property type="evidence" value="ECO:0007669"/>
    <property type="project" value="TreeGrafter"/>
</dbReference>
<sequence length="910" mass="102903">MVHEVERPLDVAESVSNLNIYGYEDADDVPYYDKAIQEIKNGFLYQCLICTVEIDAKCAMYACPKCYRIFDYECIQEWALTSTAKRADGLWKCPNCYHPSRKVPRKNRHTCWCGKQVNQEPNLLNPNSCGQTCNANICKHGCSKICHIGPHPPCMVYVTVKCKCGKNSAKVHCSEVKAGYKNYRCEEECGRTLPCGIHKCKSICHRGRCGPCTATIKGPIKCYCGSEEAKKMLCKNVDIISRTKSRKGKSWVASFACKNLTEVQYDCKEHTYQNKCAPPSSQKLPCPYSPKLCRSCPCGKTSLKGFEPRKKCTDPIPTCTNICGKDLSCGKHKCPLKCHTSKCMDPCLFIEKSKCLCEQKSFCIPCQFKGPPRCNMKCESLMSCRRHRCLERCCSGRPNAVKRSKRRFHRSRTDDSEIEAEHICLKGCYLKLSCGLHNCNYQCHSGKCPPCLESSSDDLVCPCGKTIVPAPVRCGTKLPPCNNQCITTLRGNRPCGHPSQPHKCHPISEECPPCTYLVEKPCKCGKYQGIKTVCFQEDVSCLQKCGKALANCHHLCEKACHLPGCCQIKCNQICKRQLQWCEHKCAAACHRNQPCPDITCKEAVTVLCGCGRIEKSIQCGANSATESAKITTVLPCDDDCAKLKRHLMLMEAFGIADNPYTSEKALESMALKATSFEQLQLPYDETALCVYASQPVWCSQIESFLMKLINDKDRISLHFKPMKAQQRRFVHSLASAFAVYSESQDQEPKRSVFVKKTQSSCVPFITLAKALPLYQSFKTHVKELRQAEWDKNETKTLLSIPIEDQSEEDRRQVRFNAIILTRVHQGIVATVRECFDEYLRHTLIRNPQYTLNEDKMLIYPDNYLEISTNVETDIKRLEPYFNNICKDKLPGCTIQICKLDAELKETKDEY</sequence>
<comment type="similarity">
    <text evidence="2">Belongs to the NFX1 family.</text>
</comment>
<dbReference type="GO" id="GO:0008270">
    <property type="term" value="F:zinc ion binding"/>
    <property type="evidence" value="ECO:0007669"/>
    <property type="project" value="UniProtKB-KW"/>
</dbReference>